<proteinExistence type="predicted"/>
<dbReference type="Gene3D" id="3.90.1140.10">
    <property type="entry name" value="Cyclic phosphodiesterase"/>
    <property type="match status" value="1"/>
</dbReference>
<dbReference type="Pfam" id="PF13563">
    <property type="entry name" value="2_5_RNA_ligase2"/>
    <property type="match status" value="1"/>
</dbReference>
<reference evidence="1 2" key="1">
    <citation type="submission" date="2017-03" db="EMBL/GenBank/DDBJ databases">
        <title>Genome sequence of Sphingomonas dokdonensis DSM 21029.</title>
        <authorList>
            <person name="Poehlein A."/>
            <person name="Wuebbeler J.H."/>
            <person name="Steinbuechel A."/>
            <person name="Daniel R."/>
        </authorList>
    </citation>
    <scope>NUCLEOTIDE SEQUENCE [LARGE SCALE GENOMIC DNA]</scope>
    <source>
        <strain evidence="1 2">DSM 21029</strain>
    </source>
</reference>
<keyword evidence="2" id="KW-1185">Reference proteome</keyword>
<dbReference type="Proteomes" id="UP000197290">
    <property type="component" value="Unassembled WGS sequence"/>
</dbReference>
<organism evidence="1 2">
    <name type="scientific">Sphingomonas dokdonensis</name>
    <dbReference type="NCBI Taxonomy" id="344880"/>
    <lineage>
        <taxon>Bacteria</taxon>
        <taxon>Pseudomonadati</taxon>
        <taxon>Pseudomonadota</taxon>
        <taxon>Alphaproteobacteria</taxon>
        <taxon>Sphingomonadales</taxon>
        <taxon>Sphingomonadaceae</taxon>
        <taxon>Sphingomonas</taxon>
    </lineage>
</organism>
<evidence type="ECO:0000313" key="1">
    <source>
        <dbReference type="EMBL" id="OWK29450.1"/>
    </source>
</evidence>
<accession>A0A245ZI76</accession>
<protein>
    <recommendedName>
        <fullName evidence="3">2',5' RNA ligase family</fullName>
    </recommendedName>
</protein>
<evidence type="ECO:0008006" key="3">
    <source>
        <dbReference type="Google" id="ProtNLM"/>
    </source>
</evidence>
<comment type="caution">
    <text evidence="1">The sequence shown here is derived from an EMBL/GenBank/DDBJ whole genome shotgun (WGS) entry which is preliminary data.</text>
</comment>
<sequence length="181" mass="19565">MSAATPELASLGTLAAPIIVTALFGREDQAWFDALRQAHFPPERNHLAAHLTMFHHLPPSAAAEVRQRLKAETQGVRPPDARLAAPFSLGRGVAYRIDSPGLAAIRGDIADAFAGLLTPQDQAGWRAHVTVQNKVEPAAAKALLAALSAEYQPRPLRIAGLAAWWYRGGPWEQLSRHMFAA</sequence>
<dbReference type="EMBL" id="NBBI01000004">
    <property type="protein sequence ID" value="OWK29450.1"/>
    <property type="molecule type" value="Genomic_DNA"/>
</dbReference>
<evidence type="ECO:0000313" key="2">
    <source>
        <dbReference type="Proteomes" id="UP000197290"/>
    </source>
</evidence>
<name>A0A245ZI76_9SPHN</name>
<dbReference type="AlphaFoldDB" id="A0A245ZI76"/>
<gene>
    <name evidence="1" type="ORF">SPDO_24380</name>
</gene>